<gene>
    <name evidence="1" type="ORF">MDMS009_806</name>
</gene>
<evidence type="ECO:0000313" key="1">
    <source>
        <dbReference type="EMBL" id="EEF80481.1"/>
    </source>
</evidence>
<accession>C0N446</accession>
<reference evidence="1 2" key="1">
    <citation type="journal article" date="2011" name="J. Bacteriol.">
        <title>Draft genome sequence of the chemolithoheterotrophic, halophilic methylotroph Methylophaga thiooxydans DMS010.</title>
        <authorList>
            <person name="Boden R."/>
            <person name="Ferriera S."/>
            <person name="Johnson J."/>
            <person name="Kelly D.P."/>
            <person name="Murrell J.C."/>
            <person name="Schafer H."/>
        </authorList>
    </citation>
    <scope>NUCLEOTIDE SEQUENCE [LARGE SCALE GENOMIC DNA]</scope>
    <source>
        <strain evidence="1 2">DMS010</strain>
    </source>
</reference>
<dbReference type="Proteomes" id="UP000004679">
    <property type="component" value="Unassembled WGS sequence"/>
</dbReference>
<sequence>MLILNIMALMLVFVSMKLMRNMSLFQLMFTKMQECCCTSRKDHADNEH</sequence>
<dbReference type="EMBL" id="GG657892">
    <property type="protein sequence ID" value="EEF80481.1"/>
    <property type="molecule type" value="Genomic_DNA"/>
</dbReference>
<organism evidence="1 2">
    <name type="scientific">Methylophaga thiooxydans DMS010</name>
    <dbReference type="NCBI Taxonomy" id="637616"/>
    <lineage>
        <taxon>Bacteria</taxon>
        <taxon>Pseudomonadati</taxon>
        <taxon>Pseudomonadota</taxon>
        <taxon>Gammaproteobacteria</taxon>
        <taxon>Thiotrichales</taxon>
        <taxon>Piscirickettsiaceae</taxon>
        <taxon>Methylophaga</taxon>
    </lineage>
</organism>
<dbReference type="HOGENOM" id="CLU_3154801_0_0_6"/>
<keyword evidence="2" id="KW-1185">Reference proteome</keyword>
<name>C0N446_9GAMM</name>
<evidence type="ECO:0000313" key="2">
    <source>
        <dbReference type="Proteomes" id="UP000004679"/>
    </source>
</evidence>
<proteinExistence type="predicted"/>
<dbReference type="AlphaFoldDB" id="C0N446"/>
<protein>
    <submittedName>
        <fullName evidence="1">Uncharacterized protein</fullName>
    </submittedName>
</protein>